<evidence type="ECO:0000313" key="3">
    <source>
        <dbReference type="Proteomes" id="UP001596504"/>
    </source>
</evidence>
<protein>
    <recommendedName>
        <fullName evidence="4">Septum formation initiator</fullName>
    </recommendedName>
</protein>
<feature type="compositionally biased region" description="Pro residues" evidence="1">
    <location>
        <begin position="61"/>
        <end position="70"/>
    </location>
</feature>
<dbReference type="RefSeq" id="WP_380670449.1">
    <property type="nucleotide sequence ID" value="NZ_JBHTCJ010000010.1"/>
</dbReference>
<gene>
    <name evidence="2" type="ORF">ACFQRI_19005</name>
</gene>
<evidence type="ECO:0000313" key="2">
    <source>
        <dbReference type="EMBL" id="MFC7343496.1"/>
    </source>
</evidence>
<dbReference type="EMBL" id="JBHTCJ010000010">
    <property type="protein sequence ID" value="MFC7343496.1"/>
    <property type="molecule type" value="Genomic_DNA"/>
</dbReference>
<dbReference type="PROSITE" id="PS51257">
    <property type="entry name" value="PROKAR_LIPOPROTEIN"/>
    <property type="match status" value="1"/>
</dbReference>
<name>A0ABW2LPE1_9PSEU</name>
<evidence type="ECO:0008006" key="4">
    <source>
        <dbReference type="Google" id="ProtNLM"/>
    </source>
</evidence>
<comment type="caution">
    <text evidence="2">The sequence shown here is derived from an EMBL/GenBank/DDBJ whole genome shotgun (WGS) entry which is preliminary data.</text>
</comment>
<keyword evidence="3" id="KW-1185">Reference proteome</keyword>
<evidence type="ECO:0000256" key="1">
    <source>
        <dbReference type="SAM" id="MobiDB-lite"/>
    </source>
</evidence>
<proteinExistence type="predicted"/>
<accession>A0ABW2LPE1</accession>
<organism evidence="2 3">
    <name type="scientific">Saccharopolyspora griseoalba</name>
    <dbReference type="NCBI Taxonomy" id="1431848"/>
    <lineage>
        <taxon>Bacteria</taxon>
        <taxon>Bacillati</taxon>
        <taxon>Actinomycetota</taxon>
        <taxon>Actinomycetes</taxon>
        <taxon>Pseudonocardiales</taxon>
        <taxon>Pseudonocardiaceae</taxon>
        <taxon>Saccharopolyspora</taxon>
    </lineage>
</organism>
<feature type="region of interest" description="Disordered" evidence="1">
    <location>
        <begin position="50"/>
        <end position="93"/>
    </location>
</feature>
<dbReference type="Proteomes" id="UP001596504">
    <property type="component" value="Unassembled WGS sequence"/>
</dbReference>
<reference evidence="3" key="1">
    <citation type="journal article" date="2019" name="Int. J. Syst. Evol. Microbiol.">
        <title>The Global Catalogue of Microorganisms (GCM) 10K type strain sequencing project: providing services to taxonomists for standard genome sequencing and annotation.</title>
        <authorList>
            <consortium name="The Broad Institute Genomics Platform"/>
            <consortium name="The Broad Institute Genome Sequencing Center for Infectious Disease"/>
            <person name="Wu L."/>
            <person name="Ma J."/>
        </authorList>
    </citation>
    <scope>NUCLEOTIDE SEQUENCE [LARGE SCALE GENOMIC DNA]</scope>
    <source>
        <strain evidence="3">WLHS5</strain>
    </source>
</reference>
<sequence length="153" mass="15547">MAVPHRTARIALAVLGWLAAACVAVAVGLVAVSALGRGVLASGPPLTEPAEVEAELARPASPAPADPAPESPATDRPPARDVERTPGGSVVTGCDESGRAVLLSWSPAQGFRVDDVDDVPESEAELTFESRDATVDVSVSCTDGNPVAKVEVD</sequence>